<evidence type="ECO:0000256" key="6">
    <source>
        <dbReference type="ARBA" id="ARBA00022643"/>
    </source>
</evidence>
<evidence type="ECO:0000256" key="8">
    <source>
        <dbReference type="ARBA" id="ARBA00022694"/>
    </source>
</evidence>
<keyword evidence="10" id="KW-0547">Nucleotide-binding</keyword>
<dbReference type="GO" id="GO:0031119">
    <property type="term" value="P:tRNA pseudouridine synthesis"/>
    <property type="evidence" value="ECO:0007669"/>
    <property type="project" value="UniProtKB-UniRule"/>
</dbReference>
<evidence type="ECO:0000256" key="5">
    <source>
        <dbReference type="ARBA" id="ARBA00022630"/>
    </source>
</evidence>
<accession>A0A930GXB6</accession>
<comment type="similarity">
    <text evidence="4 18">Belongs to the pseudouridine synthase TruB family. Type 1 subfamily.</text>
</comment>
<dbReference type="InterPro" id="IPR002606">
    <property type="entry name" value="Riboflavin_kinase_bac"/>
</dbReference>
<dbReference type="InterPro" id="IPR020103">
    <property type="entry name" value="PsdUridine_synth_cat_dom_sf"/>
</dbReference>
<protein>
    <recommendedName>
        <fullName evidence="18">tRNA pseudouridine synthase B</fullName>
        <ecNumber evidence="18">5.4.99.25</ecNumber>
    </recommendedName>
    <alternativeName>
        <fullName evidence="18">tRNA pseudouridine(55) synthase</fullName>
        <shortName evidence="18">Psi55 synthase</shortName>
    </alternativeName>
    <alternativeName>
        <fullName evidence="18">tRNA pseudouridylate synthase</fullName>
    </alternativeName>
    <alternativeName>
        <fullName evidence="18">tRNA-uridine isomerase</fullName>
    </alternativeName>
</protein>
<gene>
    <name evidence="18 20" type="primary">truB</name>
    <name evidence="20" type="ORF">HXM90_02645</name>
</gene>
<comment type="pathway">
    <text evidence="3">Cofactor biosynthesis; FMN biosynthesis; FMN from riboflavin (ATP route): step 1/1.</text>
</comment>
<evidence type="ECO:0000256" key="3">
    <source>
        <dbReference type="ARBA" id="ARBA00005201"/>
    </source>
</evidence>
<evidence type="ECO:0000256" key="15">
    <source>
        <dbReference type="ARBA" id="ARBA00023268"/>
    </source>
</evidence>
<dbReference type="NCBIfam" id="TIGR00431">
    <property type="entry name" value="TruB"/>
    <property type="match status" value="1"/>
</dbReference>
<dbReference type="GO" id="GO:0005524">
    <property type="term" value="F:ATP binding"/>
    <property type="evidence" value="ECO:0007669"/>
    <property type="project" value="UniProtKB-KW"/>
</dbReference>
<evidence type="ECO:0000256" key="4">
    <source>
        <dbReference type="ARBA" id="ARBA00005642"/>
    </source>
</evidence>
<dbReference type="CDD" id="cd02573">
    <property type="entry name" value="PseudoU_synth_EcTruB"/>
    <property type="match status" value="1"/>
</dbReference>
<dbReference type="GO" id="GO:0009231">
    <property type="term" value="P:riboflavin biosynthetic process"/>
    <property type="evidence" value="ECO:0007669"/>
    <property type="project" value="InterPro"/>
</dbReference>
<dbReference type="Pfam" id="PF06574">
    <property type="entry name" value="FAD_syn"/>
    <property type="match status" value="1"/>
</dbReference>
<evidence type="ECO:0000259" key="19">
    <source>
        <dbReference type="SMART" id="SM00904"/>
    </source>
</evidence>
<evidence type="ECO:0000256" key="9">
    <source>
        <dbReference type="ARBA" id="ARBA00022695"/>
    </source>
</evidence>
<proteinExistence type="inferred from homology"/>
<reference evidence="20" key="1">
    <citation type="submission" date="2020-04" db="EMBL/GenBank/DDBJ databases">
        <title>Deep metagenomics examines the oral microbiome during advanced dental caries in children, revealing novel taxa and co-occurrences with host molecules.</title>
        <authorList>
            <person name="Baker J.L."/>
            <person name="Morton J.T."/>
            <person name="Dinis M."/>
            <person name="Alvarez R."/>
            <person name="Tran N.C."/>
            <person name="Knight R."/>
            <person name="Edlund A."/>
        </authorList>
    </citation>
    <scope>NUCLEOTIDE SEQUENCE</scope>
    <source>
        <strain evidence="20">JCVI_38_bin.19</strain>
    </source>
</reference>
<keyword evidence="14 18" id="KW-0413">Isomerase</keyword>
<keyword evidence="9" id="KW-0548">Nucleotidyltransferase</keyword>
<organism evidence="20 21">
    <name type="scientific">Oribacterium sinus</name>
    <dbReference type="NCBI Taxonomy" id="237576"/>
    <lineage>
        <taxon>Bacteria</taxon>
        <taxon>Bacillati</taxon>
        <taxon>Bacillota</taxon>
        <taxon>Clostridia</taxon>
        <taxon>Lachnospirales</taxon>
        <taxon>Lachnospiraceae</taxon>
        <taxon>Oribacterium</taxon>
    </lineage>
</organism>
<dbReference type="PANTHER" id="PTHR13767:SF2">
    <property type="entry name" value="PSEUDOURIDYLATE SYNTHASE TRUB1"/>
    <property type="match status" value="1"/>
</dbReference>
<evidence type="ECO:0000256" key="11">
    <source>
        <dbReference type="ARBA" id="ARBA00022777"/>
    </source>
</evidence>
<comment type="caution">
    <text evidence="20">The sequence shown here is derived from an EMBL/GenBank/DDBJ whole genome shotgun (WGS) entry which is preliminary data.</text>
</comment>
<dbReference type="SUPFAM" id="SSF55120">
    <property type="entry name" value="Pseudouridine synthase"/>
    <property type="match status" value="1"/>
</dbReference>
<keyword evidence="13" id="KW-0067">ATP-binding</keyword>
<comment type="pathway">
    <text evidence="2">Cofactor biosynthesis; FAD biosynthesis; FAD from FMN: step 1/1.</text>
</comment>
<dbReference type="Gene3D" id="2.40.30.30">
    <property type="entry name" value="Riboflavin kinase-like"/>
    <property type="match status" value="1"/>
</dbReference>
<dbReference type="GO" id="GO:0160148">
    <property type="term" value="F:tRNA pseudouridine(55) synthase activity"/>
    <property type="evidence" value="ECO:0007669"/>
    <property type="project" value="UniProtKB-EC"/>
</dbReference>
<evidence type="ECO:0000256" key="1">
    <source>
        <dbReference type="ARBA" id="ARBA00000385"/>
    </source>
</evidence>
<evidence type="ECO:0000256" key="2">
    <source>
        <dbReference type="ARBA" id="ARBA00004726"/>
    </source>
</evidence>
<dbReference type="EMBL" id="JABZRA010000022">
    <property type="protein sequence ID" value="MBF1272312.1"/>
    <property type="molecule type" value="Genomic_DNA"/>
</dbReference>
<keyword evidence="6" id="KW-0288">FMN</keyword>
<comment type="function">
    <text evidence="18">Responsible for synthesis of pseudouridine from uracil-55 in the psi GC loop of transfer RNAs.</text>
</comment>
<dbReference type="InterPro" id="IPR032819">
    <property type="entry name" value="TruB_C"/>
</dbReference>
<evidence type="ECO:0000256" key="10">
    <source>
        <dbReference type="ARBA" id="ARBA00022741"/>
    </source>
</evidence>
<evidence type="ECO:0000256" key="13">
    <source>
        <dbReference type="ARBA" id="ARBA00022840"/>
    </source>
</evidence>
<dbReference type="InterPro" id="IPR023465">
    <property type="entry name" value="Riboflavin_kinase_dom_sf"/>
</dbReference>
<keyword evidence="15" id="KW-0511">Multifunctional enzyme</keyword>
<dbReference type="InterPro" id="IPR015865">
    <property type="entry name" value="Riboflavin_kinase_bac/euk"/>
</dbReference>
<dbReference type="GO" id="GO:0003919">
    <property type="term" value="F:FMN adenylyltransferase activity"/>
    <property type="evidence" value="ECO:0007669"/>
    <property type="project" value="UniProtKB-EC"/>
</dbReference>
<dbReference type="GO" id="GO:0003723">
    <property type="term" value="F:RNA binding"/>
    <property type="evidence" value="ECO:0007669"/>
    <property type="project" value="InterPro"/>
</dbReference>
<keyword evidence="5" id="KW-0285">Flavoprotein</keyword>
<evidence type="ECO:0000256" key="18">
    <source>
        <dbReference type="HAMAP-Rule" id="MF_01080"/>
    </source>
</evidence>
<dbReference type="AlphaFoldDB" id="A0A930GXB6"/>
<dbReference type="SMART" id="SM00904">
    <property type="entry name" value="Flavokinase"/>
    <property type="match status" value="1"/>
</dbReference>
<evidence type="ECO:0000256" key="7">
    <source>
        <dbReference type="ARBA" id="ARBA00022679"/>
    </source>
</evidence>
<evidence type="ECO:0000313" key="21">
    <source>
        <dbReference type="Proteomes" id="UP000775770"/>
    </source>
</evidence>
<dbReference type="RefSeq" id="WP_304070299.1">
    <property type="nucleotide sequence ID" value="NZ_JABZRA010000022.1"/>
</dbReference>
<dbReference type="GO" id="GO:0008531">
    <property type="term" value="F:riboflavin kinase activity"/>
    <property type="evidence" value="ECO:0007669"/>
    <property type="project" value="UniProtKB-EC"/>
</dbReference>
<keyword evidence="7" id="KW-0808">Transferase</keyword>
<dbReference type="InterPro" id="IPR002501">
    <property type="entry name" value="PsdUridine_synth_N"/>
</dbReference>
<evidence type="ECO:0000256" key="17">
    <source>
        <dbReference type="ARBA" id="ARBA00049494"/>
    </source>
</evidence>
<dbReference type="InterPro" id="IPR015864">
    <property type="entry name" value="FAD_synthase"/>
</dbReference>
<dbReference type="SUPFAM" id="SSF52374">
    <property type="entry name" value="Nucleotidylyl transferase"/>
    <property type="match status" value="1"/>
</dbReference>
<evidence type="ECO:0000313" key="20">
    <source>
        <dbReference type="EMBL" id="MBF1272312.1"/>
    </source>
</evidence>
<dbReference type="GO" id="GO:1990481">
    <property type="term" value="P:mRNA pseudouridine synthesis"/>
    <property type="evidence" value="ECO:0007669"/>
    <property type="project" value="TreeGrafter"/>
</dbReference>
<dbReference type="Proteomes" id="UP000775770">
    <property type="component" value="Unassembled WGS sequence"/>
</dbReference>
<comment type="catalytic activity">
    <reaction evidence="16">
        <text>riboflavin + ATP = FMN + ADP + H(+)</text>
        <dbReference type="Rhea" id="RHEA:14357"/>
        <dbReference type="ChEBI" id="CHEBI:15378"/>
        <dbReference type="ChEBI" id="CHEBI:30616"/>
        <dbReference type="ChEBI" id="CHEBI:57986"/>
        <dbReference type="ChEBI" id="CHEBI:58210"/>
        <dbReference type="ChEBI" id="CHEBI:456216"/>
        <dbReference type="EC" id="2.7.1.26"/>
    </reaction>
</comment>
<dbReference type="SUPFAM" id="SSF82114">
    <property type="entry name" value="Riboflavin kinase-like"/>
    <property type="match status" value="1"/>
</dbReference>
<dbReference type="CDD" id="cd02064">
    <property type="entry name" value="FAD_synthetase_N"/>
    <property type="match status" value="1"/>
</dbReference>
<keyword evidence="11" id="KW-0418">Kinase</keyword>
<name>A0A930GXB6_9FIRM</name>
<feature type="domain" description="Riboflavin kinase" evidence="19">
    <location>
        <begin position="402"/>
        <end position="527"/>
    </location>
</feature>
<dbReference type="EC" id="5.4.99.25" evidence="18"/>
<evidence type="ECO:0000256" key="14">
    <source>
        <dbReference type="ARBA" id="ARBA00023235"/>
    </source>
</evidence>
<dbReference type="InterPro" id="IPR014780">
    <property type="entry name" value="tRNA_psdUridine_synth_TruB"/>
</dbReference>
<comment type="catalytic activity">
    <reaction evidence="1 18">
        <text>uridine(55) in tRNA = pseudouridine(55) in tRNA</text>
        <dbReference type="Rhea" id="RHEA:42532"/>
        <dbReference type="Rhea" id="RHEA-COMP:10101"/>
        <dbReference type="Rhea" id="RHEA-COMP:10102"/>
        <dbReference type="ChEBI" id="CHEBI:65314"/>
        <dbReference type="ChEBI" id="CHEBI:65315"/>
        <dbReference type="EC" id="5.4.99.25"/>
    </reaction>
</comment>
<dbReference type="Gene3D" id="3.40.50.620">
    <property type="entry name" value="HUPs"/>
    <property type="match status" value="1"/>
</dbReference>
<dbReference type="FunFam" id="3.30.2350.10:FF:000011">
    <property type="entry name" value="tRNA pseudouridine synthase B"/>
    <property type="match status" value="1"/>
</dbReference>
<dbReference type="NCBIfam" id="NF004162">
    <property type="entry name" value="PRK05627.1-5"/>
    <property type="match status" value="1"/>
</dbReference>
<keyword evidence="12" id="KW-0274">FAD</keyword>
<dbReference type="PANTHER" id="PTHR13767">
    <property type="entry name" value="TRNA-PSEUDOURIDINE SYNTHASE"/>
    <property type="match status" value="1"/>
</dbReference>
<keyword evidence="8 18" id="KW-0819">tRNA processing</keyword>
<feature type="active site" description="Nucleophile" evidence="18">
    <location>
        <position position="38"/>
    </location>
</feature>
<dbReference type="Gene3D" id="3.30.2350.10">
    <property type="entry name" value="Pseudouridine synthase"/>
    <property type="match status" value="1"/>
</dbReference>
<comment type="catalytic activity">
    <reaction evidence="17">
        <text>FMN + ATP + H(+) = FAD + diphosphate</text>
        <dbReference type="Rhea" id="RHEA:17237"/>
        <dbReference type="ChEBI" id="CHEBI:15378"/>
        <dbReference type="ChEBI" id="CHEBI:30616"/>
        <dbReference type="ChEBI" id="CHEBI:33019"/>
        <dbReference type="ChEBI" id="CHEBI:57692"/>
        <dbReference type="ChEBI" id="CHEBI:58210"/>
        <dbReference type="EC" id="2.7.7.2"/>
    </reaction>
</comment>
<evidence type="ECO:0000256" key="12">
    <source>
        <dbReference type="ARBA" id="ARBA00022827"/>
    </source>
</evidence>
<dbReference type="Pfam" id="PF01687">
    <property type="entry name" value="Flavokinase"/>
    <property type="match status" value="1"/>
</dbReference>
<dbReference type="Pfam" id="PF01509">
    <property type="entry name" value="TruB_N"/>
    <property type="match status" value="1"/>
</dbReference>
<dbReference type="NCBIfam" id="TIGR00083">
    <property type="entry name" value="ribF"/>
    <property type="match status" value="1"/>
</dbReference>
<sequence length="531" mass="59971">MDGIINVYKEKGMTSFDVLRALRRILREKKMGHTGTLDPMAEGVLLVCVGKATKYVDALMAKEKIYQAELTLGIETDTEDSTGKILSEEEVSISKEDIEKILPRFLGKQEQIPPMYSAKKLEGKKLYELAREGKTVERKPSQIEIFALEILSYNCPKLRFRIHCSKGTYIRTFCKDIGEALGTKACMSALLREQVGEFSLKNSFSLSEIEKLEGEGKRDIYLLPPLYSKENTILTFGKFDGLHLGHQKIFEELFKEGEAENLVPSVLSFTTHPSVLFSGERQDLLCTEDEHYTRLQNAGFSQIFLFPLTLETAKMLPEKFLEDILVKALKVKHLVVGTDCSFGYKGKGDVALLQEKAEDFGYKLTVVEKALTRDATGKSVEISSTYIRKCLEEGAVEETARLLGRYYTLSGTVVHGKKIGRSINFPTANILPKEGKLCPMEGVYHTRVLLGKDYYEGMTSIGKNPSVAENNPLTIETHILGFQGDIYGEKLRLEFISFIREQRHFQDIEELKAQLEKDLAFVEEESKKQES</sequence>
<dbReference type="Pfam" id="PF16198">
    <property type="entry name" value="TruB_C_2"/>
    <property type="match status" value="1"/>
</dbReference>
<evidence type="ECO:0000256" key="16">
    <source>
        <dbReference type="ARBA" id="ARBA00047880"/>
    </source>
</evidence>
<dbReference type="HAMAP" id="MF_01080">
    <property type="entry name" value="TruB_bact"/>
    <property type="match status" value="1"/>
</dbReference>
<dbReference type="InterPro" id="IPR014729">
    <property type="entry name" value="Rossmann-like_a/b/a_fold"/>
</dbReference>